<dbReference type="InterPro" id="IPR043502">
    <property type="entry name" value="DNA/RNA_pol_sf"/>
</dbReference>
<dbReference type="PANTHER" id="PTHR33332">
    <property type="entry name" value="REVERSE TRANSCRIPTASE DOMAIN-CONTAINING PROTEIN"/>
    <property type="match status" value="1"/>
</dbReference>
<dbReference type="OrthoDB" id="10044035at2759"/>
<sequence>MRHFETYSILNDSQHGFRPGRSCVSQLLDFSEEITTNLESGKQTDVLVMDFAKAFDRVNHSLLIHKLRRYGIQGTALSWIDSFLKDRCQAVRVDGHLSSFVEVRSGVPQGSVLGPCLFLAYINDLPEKLTALARLFADDTAVYKVVVNSKQQDQLQQDLQHLAEWERSWDMQFHPAKCVSMAVTRSRTPLSRSYVLHGHTLETVRTVKYLGVTMSHDGTWDHHINNMANKANRVLGFLRRNLKISSTSIKEKAYKAFVRPLLEYASSVWDPYTQKSIARLESVQRRAARFVLNRYHNKSSVGSMLLQLGWEPLEQRRRTQRLEVFCRIRDGLVECPVIRDKIVPAPPRGRRMYTEQFTRIKTRTLYRAESFLPRTIRDWNNLRKDEVEAVVAATGPV</sequence>
<keyword evidence="3" id="KW-1185">Reference proteome</keyword>
<dbReference type="Pfam" id="PF00078">
    <property type="entry name" value="RVT_1"/>
    <property type="match status" value="1"/>
</dbReference>
<dbReference type="AlphaFoldDB" id="A0A8J9ZAI2"/>
<accession>A0A8J9ZAI2</accession>
<dbReference type="EMBL" id="OV696703">
    <property type="protein sequence ID" value="CAH1250087.1"/>
    <property type="molecule type" value="Genomic_DNA"/>
</dbReference>
<reference evidence="2" key="1">
    <citation type="submission" date="2022-01" db="EMBL/GenBank/DDBJ databases">
        <authorList>
            <person name="Braso-Vives M."/>
        </authorList>
    </citation>
    <scope>NUCLEOTIDE SEQUENCE</scope>
</reference>
<evidence type="ECO:0000259" key="1">
    <source>
        <dbReference type="PROSITE" id="PS50878"/>
    </source>
</evidence>
<name>A0A8J9ZAI2_BRALA</name>
<dbReference type="PROSITE" id="PS50878">
    <property type="entry name" value="RT_POL"/>
    <property type="match status" value="1"/>
</dbReference>
<protein>
    <submittedName>
        <fullName evidence="2">Hypp8763 protein</fullName>
    </submittedName>
</protein>
<organism evidence="2 3">
    <name type="scientific">Branchiostoma lanceolatum</name>
    <name type="common">Common lancelet</name>
    <name type="synonym">Amphioxus lanceolatum</name>
    <dbReference type="NCBI Taxonomy" id="7740"/>
    <lineage>
        <taxon>Eukaryota</taxon>
        <taxon>Metazoa</taxon>
        <taxon>Chordata</taxon>
        <taxon>Cephalochordata</taxon>
        <taxon>Leptocardii</taxon>
        <taxon>Amphioxiformes</taxon>
        <taxon>Branchiostomatidae</taxon>
        <taxon>Branchiostoma</taxon>
    </lineage>
</organism>
<dbReference type="SUPFAM" id="SSF56672">
    <property type="entry name" value="DNA/RNA polymerases"/>
    <property type="match status" value="1"/>
</dbReference>
<proteinExistence type="predicted"/>
<dbReference type="InterPro" id="IPR000477">
    <property type="entry name" value="RT_dom"/>
</dbReference>
<dbReference type="Proteomes" id="UP000838412">
    <property type="component" value="Chromosome 18"/>
</dbReference>
<evidence type="ECO:0000313" key="3">
    <source>
        <dbReference type="Proteomes" id="UP000838412"/>
    </source>
</evidence>
<evidence type="ECO:0000313" key="2">
    <source>
        <dbReference type="EMBL" id="CAH1250087.1"/>
    </source>
</evidence>
<dbReference type="CDD" id="cd01650">
    <property type="entry name" value="RT_nLTR_like"/>
    <property type="match status" value="1"/>
</dbReference>
<gene>
    <name evidence="2" type="primary">Hypp8763</name>
    <name evidence="2" type="ORF">BLAG_LOCUS10951</name>
</gene>
<feature type="domain" description="Reverse transcriptase" evidence="1">
    <location>
        <begin position="1"/>
        <end position="214"/>
    </location>
</feature>